<keyword evidence="4" id="KW-0285">Flavoprotein</keyword>
<dbReference type="InterPro" id="IPR008219">
    <property type="entry name" value="PRODH_bac_arc"/>
</dbReference>
<dbReference type="RefSeq" id="WP_188784239.1">
    <property type="nucleotide sequence ID" value="NZ_BMNI01000005.1"/>
</dbReference>
<dbReference type="InterPro" id="IPR015659">
    <property type="entry name" value="Proline_oxidase"/>
</dbReference>
<evidence type="ECO:0000256" key="7">
    <source>
        <dbReference type="ARBA" id="ARBA00023002"/>
    </source>
</evidence>
<dbReference type="SUPFAM" id="SSF51730">
    <property type="entry name" value="FAD-linked oxidoreductase"/>
    <property type="match status" value="1"/>
</dbReference>
<evidence type="ECO:0000256" key="6">
    <source>
        <dbReference type="ARBA" id="ARBA00022827"/>
    </source>
</evidence>
<sequence>MPNRLLLALARSQVAKAAVSRAPVTRDVVRRYVPGETREEALDVAARLAAEGLHVTLDFLGEDTTAPGQAEAVVAEYLALLSDIHDRGLADRAEVSVKLTALGLRLPGGEALARAHAHTICAAARAAGTTVTLDMEDHTVTDVTLAILRTLRTEFPETGGVLQAYLRRTLQDCVTHAGPGERIRLCKGAYDEPDAVAHRDRQEVDAAYVRCLRLLMAGQGRPLVATHDPRMVAIAQHLAREHGREPGDHELQMLYGIRPHEQRRLAAGGETVRVYLPYGQEWWGYLTRRLAERPANLSFFVRSLLSKK</sequence>
<protein>
    <recommendedName>
        <fullName evidence="3">proline dehydrogenase</fullName>
        <ecNumber evidence="3">1.5.5.2</ecNumber>
    </recommendedName>
</protein>
<dbReference type="Pfam" id="PF01619">
    <property type="entry name" value="Pro_dh"/>
    <property type="match status" value="1"/>
</dbReference>
<evidence type="ECO:0000256" key="8">
    <source>
        <dbReference type="ARBA" id="ARBA00023062"/>
    </source>
</evidence>
<dbReference type="PIRSF" id="PIRSF000196">
    <property type="entry name" value="Pro_dehydrog"/>
    <property type="match status" value="1"/>
</dbReference>
<dbReference type="InterPro" id="IPR029041">
    <property type="entry name" value="FAD-linked_oxidoreductase-like"/>
</dbReference>
<organism evidence="11 12">
    <name type="scientific">Nocardioides phosphati</name>
    <dbReference type="NCBI Taxonomy" id="1867775"/>
    <lineage>
        <taxon>Bacteria</taxon>
        <taxon>Bacillati</taxon>
        <taxon>Actinomycetota</taxon>
        <taxon>Actinomycetes</taxon>
        <taxon>Propionibacteriales</taxon>
        <taxon>Nocardioidaceae</taxon>
        <taxon>Nocardioides</taxon>
    </lineage>
</organism>
<dbReference type="PANTHER" id="PTHR13914:SF0">
    <property type="entry name" value="PROLINE DEHYDROGENASE 1, MITOCHONDRIAL"/>
    <property type="match status" value="1"/>
</dbReference>
<keyword evidence="12" id="KW-1185">Reference proteome</keyword>
<evidence type="ECO:0000256" key="2">
    <source>
        <dbReference type="ARBA" id="ARBA00004739"/>
    </source>
</evidence>
<evidence type="ECO:0000256" key="1">
    <source>
        <dbReference type="ARBA" id="ARBA00001974"/>
    </source>
</evidence>
<evidence type="ECO:0000259" key="10">
    <source>
        <dbReference type="Pfam" id="PF01619"/>
    </source>
</evidence>
<name>A0ABQ2NC89_9ACTN</name>
<keyword evidence="7" id="KW-0560">Oxidoreductase</keyword>
<evidence type="ECO:0000313" key="11">
    <source>
        <dbReference type="EMBL" id="GGO90962.1"/>
    </source>
</evidence>
<evidence type="ECO:0000256" key="5">
    <source>
        <dbReference type="ARBA" id="ARBA00022741"/>
    </source>
</evidence>
<evidence type="ECO:0000256" key="3">
    <source>
        <dbReference type="ARBA" id="ARBA00012695"/>
    </source>
</evidence>
<dbReference type="InterPro" id="IPR002872">
    <property type="entry name" value="Proline_DH_dom"/>
</dbReference>
<keyword evidence="5" id="KW-0547">Nucleotide-binding</keyword>
<dbReference type="Proteomes" id="UP000655410">
    <property type="component" value="Unassembled WGS sequence"/>
</dbReference>
<proteinExistence type="predicted"/>
<evidence type="ECO:0000256" key="4">
    <source>
        <dbReference type="ARBA" id="ARBA00022630"/>
    </source>
</evidence>
<dbReference type="EC" id="1.5.5.2" evidence="3"/>
<feature type="domain" description="Proline dehydrogenase" evidence="10">
    <location>
        <begin position="42"/>
        <end position="300"/>
    </location>
</feature>
<gene>
    <name evidence="11" type="primary">putA</name>
    <name evidence="11" type="ORF">GCM10011584_23970</name>
</gene>
<keyword evidence="6" id="KW-0274">FAD</keyword>
<dbReference type="Gene3D" id="3.20.20.220">
    <property type="match status" value="1"/>
</dbReference>
<keyword evidence="8" id="KW-0642">Proline metabolism</keyword>
<comment type="pathway">
    <text evidence="2">Amino-acid degradation; L-proline degradation into L-glutamate; L-glutamate from L-proline: step 1/2.</text>
</comment>
<comment type="cofactor">
    <cofactor evidence="1">
        <name>FAD</name>
        <dbReference type="ChEBI" id="CHEBI:57692"/>
    </cofactor>
</comment>
<dbReference type="EMBL" id="BMNI01000005">
    <property type="protein sequence ID" value="GGO90962.1"/>
    <property type="molecule type" value="Genomic_DNA"/>
</dbReference>
<accession>A0ABQ2NC89</accession>
<evidence type="ECO:0000313" key="12">
    <source>
        <dbReference type="Proteomes" id="UP000655410"/>
    </source>
</evidence>
<comment type="caution">
    <text evidence="11">The sequence shown here is derived from an EMBL/GenBank/DDBJ whole genome shotgun (WGS) entry which is preliminary data.</text>
</comment>
<reference evidence="12" key="1">
    <citation type="journal article" date="2019" name="Int. J. Syst. Evol. Microbiol.">
        <title>The Global Catalogue of Microorganisms (GCM) 10K type strain sequencing project: providing services to taxonomists for standard genome sequencing and annotation.</title>
        <authorList>
            <consortium name="The Broad Institute Genomics Platform"/>
            <consortium name="The Broad Institute Genome Sequencing Center for Infectious Disease"/>
            <person name="Wu L."/>
            <person name="Ma J."/>
        </authorList>
    </citation>
    <scope>NUCLEOTIDE SEQUENCE [LARGE SCALE GENOMIC DNA]</scope>
    <source>
        <strain evidence="12">CGMCC 4.7371</strain>
    </source>
</reference>
<dbReference type="PANTHER" id="PTHR13914">
    <property type="entry name" value="PROLINE OXIDASE"/>
    <property type="match status" value="1"/>
</dbReference>
<evidence type="ECO:0000256" key="9">
    <source>
        <dbReference type="ARBA" id="ARBA00048779"/>
    </source>
</evidence>
<comment type="catalytic activity">
    <reaction evidence="9">
        <text>L-proline + a quinone = (S)-1-pyrroline-5-carboxylate + a quinol + H(+)</text>
        <dbReference type="Rhea" id="RHEA:23784"/>
        <dbReference type="ChEBI" id="CHEBI:15378"/>
        <dbReference type="ChEBI" id="CHEBI:17388"/>
        <dbReference type="ChEBI" id="CHEBI:24646"/>
        <dbReference type="ChEBI" id="CHEBI:60039"/>
        <dbReference type="ChEBI" id="CHEBI:132124"/>
        <dbReference type="EC" id="1.5.5.2"/>
    </reaction>
</comment>